<dbReference type="EMBL" id="DS499595">
    <property type="protein sequence ID" value="EDP55040.1"/>
    <property type="molecule type" value="Genomic_DNA"/>
</dbReference>
<protein>
    <submittedName>
        <fullName evidence="1">Uncharacterized protein</fullName>
    </submittedName>
</protein>
<accession>B0XUI5</accession>
<dbReference type="HOGENOM" id="CLU_2775487_0_0_1"/>
<evidence type="ECO:0000313" key="2">
    <source>
        <dbReference type="Proteomes" id="UP000001699"/>
    </source>
</evidence>
<dbReference type="Proteomes" id="UP000001699">
    <property type="component" value="Unassembled WGS sequence"/>
</dbReference>
<dbReference type="VEuPathDB" id="FungiDB:AFUB_031010"/>
<name>B0XUI5_ASPFC</name>
<keyword evidence="2" id="KW-1185">Reference proteome</keyword>
<evidence type="ECO:0000313" key="1">
    <source>
        <dbReference type="EMBL" id="EDP55040.1"/>
    </source>
</evidence>
<proteinExistence type="predicted"/>
<dbReference type="AlphaFoldDB" id="B0XUI5"/>
<gene>
    <name evidence="1" type="ORF">AFUB_031010</name>
</gene>
<reference evidence="1 2" key="1">
    <citation type="journal article" date="2008" name="PLoS Genet.">
        <title>Genomic islands in the pathogenic filamentous fungus Aspergillus fumigatus.</title>
        <authorList>
            <person name="Fedorova N.D."/>
            <person name="Khaldi N."/>
            <person name="Joardar V.S."/>
            <person name="Maiti R."/>
            <person name="Amedeo P."/>
            <person name="Anderson M.J."/>
            <person name="Crabtree J."/>
            <person name="Silva J.C."/>
            <person name="Badger J.H."/>
            <person name="Albarraq A."/>
            <person name="Angiuoli S."/>
            <person name="Bussey H."/>
            <person name="Bowyer P."/>
            <person name="Cotty P.J."/>
            <person name="Dyer P.S."/>
            <person name="Egan A."/>
            <person name="Galens K."/>
            <person name="Fraser-Liggett C.M."/>
            <person name="Haas B.J."/>
            <person name="Inman J.M."/>
            <person name="Kent R."/>
            <person name="Lemieux S."/>
            <person name="Malavazi I."/>
            <person name="Orvis J."/>
            <person name="Roemer T."/>
            <person name="Ronning C.M."/>
            <person name="Sundaram J.P."/>
            <person name="Sutton G."/>
            <person name="Turner G."/>
            <person name="Venter J.C."/>
            <person name="White O.R."/>
            <person name="Whitty B.R."/>
            <person name="Youngman P."/>
            <person name="Wolfe K.H."/>
            <person name="Goldman G.H."/>
            <person name="Wortman J.R."/>
            <person name="Jiang B."/>
            <person name="Denning D.W."/>
            <person name="Nierman W.C."/>
        </authorList>
    </citation>
    <scope>NUCLEOTIDE SEQUENCE [LARGE SCALE GENOMIC DNA]</scope>
    <source>
        <strain evidence="2">CBS 144.89 / FGSC A1163 / CEA10</strain>
    </source>
</reference>
<organism evidence="1 2">
    <name type="scientific">Aspergillus fumigatus (strain CBS 144.89 / FGSC A1163 / CEA10)</name>
    <name type="common">Neosartorya fumigata</name>
    <dbReference type="NCBI Taxonomy" id="451804"/>
    <lineage>
        <taxon>Eukaryota</taxon>
        <taxon>Fungi</taxon>
        <taxon>Dikarya</taxon>
        <taxon>Ascomycota</taxon>
        <taxon>Pezizomycotina</taxon>
        <taxon>Eurotiomycetes</taxon>
        <taxon>Eurotiomycetidae</taxon>
        <taxon>Eurotiales</taxon>
        <taxon>Aspergillaceae</taxon>
        <taxon>Aspergillus</taxon>
        <taxon>Aspergillus subgen. Fumigati</taxon>
    </lineage>
</organism>
<sequence length="69" mass="7183">MTFAMLLSKLSHEATGAFGSSQGRHAGAIKRDCAHAPYGDGVASILGRFNRVHHSPASNIHGTVSAPVQ</sequence>